<sequence length="95" mass="11036">MKIIYLKSVVSQILLERACQRFIWKYNQPDSSHNFYVLYDSLANTPKLAIEQGVIDSLLTEEFSETQIEYIEEIVDITIPFVLPQNHTSLVEKVS</sequence>
<protein>
    <submittedName>
        <fullName evidence="1">Uncharacterized protein</fullName>
    </submittedName>
</protein>
<dbReference type="EMBL" id="CAJEWN010000821">
    <property type="protein sequence ID" value="CAD2190660.1"/>
    <property type="molecule type" value="Genomic_DNA"/>
</dbReference>
<proteinExistence type="predicted"/>
<name>A0A6V7WUG7_MELEN</name>
<evidence type="ECO:0000313" key="1">
    <source>
        <dbReference type="EMBL" id="CAD2190660.1"/>
    </source>
</evidence>
<accession>A0A6V7WUG7</accession>
<reference evidence="1 2" key="1">
    <citation type="submission" date="2020-08" db="EMBL/GenBank/DDBJ databases">
        <authorList>
            <person name="Koutsovoulos G."/>
            <person name="Danchin GJ E."/>
        </authorList>
    </citation>
    <scope>NUCLEOTIDE SEQUENCE [LARGE SCALE GENOMIC DNA]</scope>
</reference>
<gene>
    <name evidence="1" type="ORF">MENT_LOCUS43462</name>
</gene>
<comment type="caution">
    <text evidence="1">The sequence shown here is derived from an EMBL/GenBank/DDBJ whole genome shotgun (WGS) entry which is preliminary data.</text>
</comment>
<dbReference type="AlphaFoldDB" id="A0A6V7WUG7"/>
<evidence type="ECO:0000313" key="2">
    <source>
        <dbReference type="Proteomes" id="UP000580250"/>
    </source>
</evidence>
<dbReference type="Proteomes" id="UP000580250">
    <property type="component" value="Unassembled WGS sequence"/>
</dbReference>
<organism evidence="1 2">
    <name type="scientific">Meloidogyne enterolobii</name>
    <name type="common">Root-knot nematode worm</name>
    <name type="synonym">Meloidogyne mayaguensis</name>
    <dbReference type="NCBI Taxonomy" id="390850"/>
    <lineage>
        <taxon>Eukaryota</taxon>
        <taxon>Metazoa</taxon>
        <taxon>Ecdysozoa</taxon>
        <taxon>Nematoda</taxon>
        <taxon>Chromadorea</taxon>
        <taxon>Rhabditida</taxon>
        <taxon>Tylenchina</taxon>
        <taxon>Tylenchomorpha</taxon>
        <taxon>Tylenchoidea</taxon>
        <taxon>Meloidogynidae</taxon>
        <taxon>Meloidogyninae</taxon>
        <taxon>Meloidogyne</taxon>
    </lineage>
</organism>